<evidence type="ECO:0000256" key="1">
    <source>
        <dbReference type="SAM" id="Phobius"/>
    </source>
</evidence>
<dbReference type="RefSeq" id="WP_226176808.1">
    <property type="nucleotide sequence ID" value="NZ_JAJADR010000004.1"/>
</dbReference>
<keyword evidence="1" id="KW-1133">Transmembrane helix</keyword>
<organism evidence="2 3">
    <name type="scientific">Hymenobacter lucidus</name>
    <dbReference type="NCBI Taxonomy" id="2880930"/>
    <lineage>
        <taxon>Bacteria</taxon>
        <taxon>Pseudomonadati</taxon>
        <taxon>Bacteroidota</taxon>
        <taxon>Cytophagia</taxon>
        <taxon>Cytophagales</taxon>
        <taxon>Hymenobacteraceae</taxon>
        <taxon>Hymenobacter</taxon>
    </lineage>
</organism>
<keyword evidence="1" id="KW-0472">Membrane</keyword>
<gene>
    <name evidence="2" type="ORF">LGH74_14685</name>
</gene>
<dbReference type="Proteomes" id="UP001165296">
    <property type="component" value="Unassembled WGS sequence"/>
</dbReference>
<evidence type="ECO:0000313" key="3">
    <source>
        <dbReference type="Proteomes" id="UP001165296"/>
    </source>
</evidence>
<name>A0ABS8ASQ8_9BACT</name>
<keyword evidence="3" id="KW-1185">Reference proteome</keyword>
<accession>A0ABS8ASQ8</accession>
<reference evidence="2" key="1">
    <citation type="submission" date="2021-10" db="EMBL/GenBank/DDBJ databases">
        <authorList>
            <person name="Dean J.D."/>
            <person name="Kim M.K."/>
            <person name="Newey C.N."/>
            <person name="Stoker T.S."/>
            <person name="Thompson D.W."/>
            <person name="Grose J.H."/>
        </authorList>
    </citation>
    <scope>NUCLEOTIDE SEQUENCE</scope>
    <source>
        <strain evidence="2">BT178</strain>
    </source>
</reference>
<protein>
    <submittedName>
        <fullName evidence="2">Transposase</fullName>
    </submittedName>
</protein>
<proteinExistence type="predicted"/>
<evidence type="ECO:0000313" key="2">
    <source>
        <dbReference type="EMBL" id="MCB2409235.1"/>
    </source>
</evidence>
<feature type="transmembrane region" description="Helical" evidence="1">
    <location>
        <begin position="65"/>
        <end position="83"/>
    </location>
</feature>
<keyword evidence="1" id="KW-0812">Transmembrane</keyword>
<sequence>MAKAIKAIECPKCGSTQKAPVRLDVFRCESCGTEYFLDNDDINVNHTFRHFSPPLAPVMPPARRALLAGVALGLLGLVWWLLFHQAAPPQPVFVVPPTVVAAAEAEEEPDKFTFSSQRALLYLSPTQKPVLLQVGSRHYQRATSADSSYARFVDATTGTALKSVALPIAPGTSSPNYDFKQFASGSGELYLIVNKTAVYRVDKASYAIKEVTKALFQGQPELASGIATVEAGDDDYGDYFNLFTNDGRNLLFFPLIHKAYTQDGFYDAKHGFKTLLPRSPTRTAFIFSRKSTTYPEDKIQLIKYQYRHNVGGAKDLPLFEWNDDYGGSGVFTDADPHRKVLVRPYELEQARVLSYADFTPGRLYFEPRLLYADADYVLLSFKPTASPTVPVSLQCLNARTAAIVFTRPLDTSDSPDRAIRYPAGFALQDGSQTYTLSLSGQLTQHPELP</sequence>
<comment type="caution">
    <text evidence="2">The sequence shown here is derived from an EMBL/GenBank/DDBJ whole genome shotgun (WGS) entry which is preliminary data.</text>
</comment>
<dbReference type="EMBL" id="JAJADR010000004">
    <property type="protein sequence ID" value="MCB2409235.1"/>
    <property type="molecule type" value="Genomic_DNA"/>
</dbReference>